<dbReference type="GO" id="GO:0042597">
    <property type="term" value="C:periplasmic space"/>
    <property type="evidence" value="ECO:0007669"/>
    <property type="project" value="UniProtKB-ARBA"/>
</dbReference>
<dbReference type="InterPro" id="IPR030678">
    <property type="entry name" value="Peptide/Ni-bd"/>
</dbReference>
<keyword evidence="3" id="KW-1185">Reference proteome</keyword>
<dbReference type="SUPFAM" id="SSF53850">
    <property type="entry name" value="Periplasmic binding protein-like II"/>
    <property type="match status" value="1"/>
</dbReference>
<reference evidence="2 3" key="1">
    <citation type="submission" date="2019-07" db="EMBL/GenBank/DDBJ databases">
        <title>Complete Genome Sequence of Leptotrichia hofstadii Strain JCM16775.</title>
        <authorList>
            <person name="Watanabe S."/>
            <person name="Cui L."/>
        </authorList>
    </citation>
    <scope>NUCLEOTIDE SEQUENCE [LARGE SCALE GENOMIC DNA]</scope>
    <source>
        <strain evidence="2 3">JCM16775</strain>
    </source>
</reference>
<dbReference type="Gene3D" id="3.40.190.10">
    <property type="entry name" value="Periplasmic binding protein-like II"/>
    <property type="match status" value="1"/>
</dbReference>
<dbReference type="AlphaFoldDB" id="A0A510JK43"/>
<dbReference type="GO" id="GO:0043190">
    <property type="term" value="C:ATP-binding cassette (ABC) transporter complex"/>
    <property type="evidence" value="ECO:0007669"/>
    <property type="project" value="InterPro"/>
</dbReference>
<dbReference type="EMBL" id="AP019823">
    <property type="protein sequence ID" value="BBM39688.1"/>
    <property type="molecule type" value="Genomic_DNA"/>
</dbReference>
<dbReference type="GO" id="GO:1904680">
    <property type="term" value="F:peptide transmembrane transporter activity"/>
    <property type="evidence" value="ECO:0007669"/>
    <property type="project" value="TreeGrafter"/>
</dbReference>
<organism evidence="2 3">
    <name type="scientific">Leptotrichia hofstadii</name>
    <dbReference type="NCBI Taxonomy" id="157688"/>
    <lineage>
        <taxon>Bacteria</taxon>
        <taxon>Fusobacteriati</taxon>
        <taxon>Fusobacteriota</taxon>
        <taxon>Fusobacteriia</taxon>
        <taxon>Fusobacteriales</taxon>
        <taxon>Leptotrichiaceae</taxon>
        <taxon>Leptotrichia</taxon>
    </lineage>
</organism>
<gene>
    <name evidence="2" type="ORF">JCM16775_2425</name>
</gene>
<name>A0A510JK43_9FUSO</name>
<feature type="domain" description="Solute-binding protein family 5" evidence="1">
    <location>
        <begin position="79"/>
        <end position="439"/>
    </location>
</feature>
<proteinExistence type="predicted"/>
<dbReference type="Gene3D" id="3.10.105.10">
    <property type="entry name" value="Dipeptide-binding Protein, Domain 3"/>
    <property type="match status" value="1"/>
</dbReference>
<sequence length="521" mass="58646">MLKNRKSKFLILILAVLMLLVACGGKGGSGKSKTNPDELVVGVTSFADTLEPTDQYFSWVVTRYGVGENLTIFDEKGNLQPLLAESWKLSNDKLEWTFKIRDGVTFSNGHPLTAEAVKKSIERVFAKNKRAESFFKYTSIEANGQELKIKTKEPVAILPESLADPLFLIVDTSVNTDEFAQKGPISTGPFVVQEFKPGEQTVVVRNENYWNGKAKLAKVTFKDINDQNTRALSLKSGEIDVAYNLKVTNKANFEGDKNIVINELKSLRSTYAFMNQTKGLKDKVLREAIIRGANRENYTKNLLQGGATPGKAPVPPTLDFGFNELKDENAYNRESAKKILADAGYKDVDGDGFVERPDGSKIDLNFVIYTSREELQIYAQAFQTDMKEIGIKVTLKPVSYETVLSMRDDSNFDMLIWNVLAANTGDPEKYLHENWYSKAETNKTGYSNPEVDKMLDELSKEFDKAKRKDLVVKIQQLIMNDAATLFFGYETTFLYSNKVVTGLKMYPMDYYWITKDVAKAN</sequence>
<dbReference type="KEGG" id="lhf:JCM16775_2425"/>
<protein>
    <submittedName>
        <fullName evidence="2">Family 5 extracellular solute-binding protein</fullName>
    </submittedName>
</protein>
<evidence type="ECO:0000313" key="2">
    <source>
        <dbReference type="EMBL" id="BBM39688.1"/>
    </source>
</evidence>
<evidence type="ECO:0000259" key="1">
    <source>
        <dbReference type="Pfam" id="PF00496"/>
    </source>
</evidence>
<dbReference type="PANTHER" id="PTHR30290">
    <property type="entry name" value="PERIPLASMIC BINDING COMPONENT OF ABC TRANSPORTER"/>
    <property type="match status" value="1"/>
</dbReference>
<dbReference type="InterPro" id="IPR000914">
    <property type="entry name" value="SBP_5_dom"/>
</dbReference>
<dbReference type="CDD" id="cd08490">
    <property type="entry name" value="PBP2_NikA_DppA_OppA_like_3"/>
    <property type="match status" value="1"/>
</dbReference>
<dbReference type="RefSeq" id="WP_051254481.1">
    <property type="nucleotide sequence ID" value="NZ_AP019823.1"/>
</dbReference>
<dbReference type="GO" id="GO:0015833">
    <property type="term" value="P:peptide transport"/>
    <property type="evidence" value="ECO:0007669"/>
    <property type="project" value="TreeGrafter"/>
</dbReference>
<dbReference type="PANTHER" id="PTHR30290:SF81">
    <property type="entry name" value="OLIGOPEPTIDE-BINDING PROTEIN OPPA"/>
    <property type="match status" value="1"/>
</dbReference>
<dbReference type="Pfam" id="PF00496">
    <property type="entry name" value="SBP_bac_5"/>
    <property type="match status" value="1"/>
</dbReference>
<dbReference type="Proteomes" id="UP000321892">
    <property type="component" value="Chromosome"/>
</dbReference>
<dbReference type="PIRSF" id="PIRSF002741">
    <property type="entry name" value="MppA"/>
    <property type="match status" value="1"/>
</dbReference>
<evidence type="ECO:0000313" key="3">
    <source>
        <dbReference type="Proteomes" id="UP000321892"/>
    </source>
</evidence>
<accession>A0A510JK43</accession>
<dbReference type="OrthoDB" id="9772924at2"/>
<dbReference type="InterPro" id="IPR039424">
    <property type="entry name" value="SBP_5"/>
</dbReference>
<dbReference type="PROSITE" id="PS51257">
    <property type="entry name" value="PROKAR_LIPOPROTEIN"/>
    <property type="match status" value="1"/>
</dbReference>